<keyword evidence="2" id="KW-1185">Reference proteome</keyword>
<accession>A0A0F0CWN9</accession>
<dbReference type="EMBL" id="JYNY01000054">
    <property type="protein sequence ID" value="KJJ85865.1"/>
    <property type="molecule type" value="Genomic_DNA"/>
</dbReference>
<reference evidence="1 2" key="1">
    <citation type="submission" date="2015-02" db="EMBL/GenBank/DDBJ databases">
        <title>Single-cell genomics of uncultivated deep-branching MTB reveals a conserved set of magnetosome genes.</title>
        <authorList>
            <person name="Kolinko S."/>
            <person name="Richter M."/>
            <person name="Glockner F.O."/>
            <person name="Brachmann A."/>
            <person name="Schuler D."/>
        </authorList>
    </citation>
    <scope>NUCLEOTIDE SEQUENCE [LARGE SCALE GENOMIC DNA]</scope>
    <source>
        <strain evidence="1">SKK-01</strain>
    </source>
</reference>
<name>A0A0F0CWN9_9BACT</name>
<evidence type="ECO:0000313" key="1">
    <source>
        <dbReference type="EMBL" id="KJJ85865.1"/>
    </source>
</evidence>
<evidence type="ECO:0000313" key="2">
    <source>
        <dbReference type="Proteomes" id="UP000033428"/>
    </source>
</evidence>
<proteinExistence type="predicted"/>
<sequence>DTLGMTKGYLILFEIKPSSIVKWRTRLKWKKVFHQKKKITVVEM</sequence>
<feature type="non-terminal residue" evidence="1">
    <location>
        <position position="1"/>
    </location>
</feature>
<organism evidence="1 2">
    <name type="scientific">Candidatus Omnitrophus magneticus</name>
    <dbReference type="NCBI Taxonomy" id="1609969"/>
    <lineage>
        <taxon>Bacteria</taxon>
        <taxon>Pseudomonadati</taxon>
        <taxon>Candidatus Omnitrophota</taxon>
        <taxon>Candidatus Omnitrophus</taxon>
    </lineage>
</organism>
<comment type="caution">
    <text evidence="1">The sequence shown here is derived from an EMBL/GenBank/DDBJ whole genome shotgun (WGS) entry which is preliminary data.</text>
</comment>
<dbReference type="Proteomes" id="UP000033428">
    <property type="component" value="Unassembled WGS sequence"/>
</dbReference>
<protein>
    <submittedName>
        <fullName evidence="1">Uncharacterized protein</fullName>
    </submittedName>
</protein>
<dbReference type="AlphaFoldDB" id="A0A0F0CWN9"/>
<gene>
    <name evidence="1" type="ORF">OMAG_000268</name>
</gene>